<gene>
    <name evidence="1" type="ORF">L1049_017573</name>
</gene>
<keyword evidence="2" id="KW-1185">Reference proteome</keyword>
<sequence length="104" mass="11861">MELGIGPRKLFLLRSRMMSFDKFPIAGVRNPSYPSPLRSIAVILLNESSRGTVHKIPRKLSPELSHGSILKFQLLRKEVLEIELGSTERIMERRTSTSESRVLE</sequence>
<protein>
    <submittedName>
        <fullName evidence="1">Uncharacterized protein</fullName>
    </submittedName>
</protein>
<reference evidence="1 2" key="1">
    <citation type="journal article" date="2024" name="Plant J.">
        <title>Genome sequences and population genomics reveal climatic adaptation and genomic divergence between two closely related sweetgum species.</title>
        <authorList>
            <person name="Xu W.Q."/>
            <person name="Ren C.Q."/>
            <person name="Zhang X.Y."/>
            <person name="Comes H.P."/>
            <person name="Liu X.H."/>
            <person name="Li Y.G."/>
            <person name="Kettle C.J."/>
            <person name="Jalonen R."/>
            <person name="Gaisberger H."/>
            <person name="Ma Y.Z."/>
            <person name="Qiu Y.X."/>
        </authorList>
    </citation>
    <scope>NUCLEOTIDE SEQUENCE [LARGE SCALE GENOMIC DNA]</scope>
    <source>
        <strain evidence="1">Hangzhou</strain>
    </source>
</reference>
<accession>A0AAP0S127</accession>
<dbReference type="AlphaFoldDB" id="A0AAP0S127"/>
<comment type="caution">
    <text evidence="1">The sequence shown here is derived from an EMBL/GenBank/DDBJ whole genome shotgun (WGS) entry which is preliminary data.</text>
</comment>
<proteinExistence type="predicted"/>
<dbReference type="Proteomes" id="UP001415857">
    <property type="component" value="Unassembled WGS sequence"/>
</dbReference>
<name>A0AAP0S127_LIQFO</name>
<dbReference type="EMBL" id="JBBPBK010000003">
    <property type="protein sequence ID" value="KAK9289101.1"/>
    <property type="molecule type" value="Genomic_DNA"/>
</dbReference>
<organism evidence="1 2">
    <name type="scientific">Liquidambar formosana</name>
    <name type="common">Formosan gum</name>
    <dbReference type="NCBI Taxonomy" id="63359"/>
    <lineage>
        <taxon>Eukaryota</taxon>
        <taxon>Viridiplantae</taxon>
        <taxon>Streptophyta</taxon>
        <taxon>Embryophyta</taxon>
        <taxon>Tracheophyta</taxon>
        <taxon>Spermatophyta</taxon>
        <taxon>Magnoliopsida</taxon>
        <taxon>eudicotyledons</taxon>
        <taxon>Gunneridae</taxon>
        <taxon>Pentapetalae</taxon>
        <taxon>Saxifragales</taxon>
        <taxon>Altingiaceae</taxon>
        <taxon>Liquidambar</taxon>
    </lineage>
</organism>
<evidence type="ECO:0000313" key="2">
    <source>
        <dbReference type="Proteomes" id="UP001415857"/>
    </source>
</evidence>
<evidence type="ECO:0000313" key="1">
    <source>
        <dbReference type="EMBL" id="KAK9289101.1"/>
    </source>
</evidence>